<comment type="subunit">
    <text evidence="8">Component of the translation initiation factor 2B (eIF2B) complex which is a heterodecamer of two sets of five different subunits: alpha, beta, gamma, delta and epsilon. Subunits alpha, beta and delta comprise a regulatory subcomplex and subunits epsilon and gamma comprise a catalytic subcomplex. Within the complex, the hexameric regulatory complex resides at the center, with the two heterodimeric catalytic subcomplexes bound on opposite sides.</text>
</comment>
<keyword evidence="4" id="KW-0396">Initiation factor</keyword>
<evidence type="ECO:0000256" key="7">
    <source>
        <dbReference type="ARBA" id="ARBA00044356"/>
    </source>
</evidence>
<keyword evidence="11" id="KW-1185">Reference proteome</keyword>
<dbReference type="PANTHER" id="PTHR10233:SF14">
    <property type="entry name" value="TRANSLATION INITIATION FACTOR EIF-2B SUBUNIT DELTA"/>
    <property type="match status" value="1"/>
</dbReference>
<comment type="subcellular location">
    <subcellularLocation>
        <location evidence="1">Cytoplasm</location>
        <location evidence="1">Cytosol</location>
    </subcellularLocation>
</comment>
<evidence type="ECO:0000313" key="10">
    <source>
        <dbReference type="EMBL" id="MES1923401.1"/>
    </source>
</evidence>
<feature type="non-terminal residue" evidence="10">
    <location>
        <position position="170"/>
    </location>
</feature>
<comment type="similarity">
    <text evidence="2 9">Belongs to the eIF-2B alpha/beta/delta subunits family.</text>
</comment>
<evidence type="ECO:0000256" key="1">
    <source>
        <dbReference type="ARBA" id="ARBA00004514"/>
    </source>
</evidence>
<evidence type="ECO:0000256" key="9">
    <source>
        <dbReference type="RuleBase" id="RU003814"/>
    </source>
</evidence>
<reference evidence="10 11" key="1">
    <citation type="journal article" date="2024" name="BMC Biol.">
        <title>Comparative genomics of Ascetosporea gives new insight into the evolutionary basis for animal parasitism in Rhizaria.</title>
        <authorList>
            <person name="Hiltunen Thoren M."/>
            <person name="Onut-Brannstrom I."/>
            <person name="Alfjorden A."/>
            <person name="Peckova H."/>
            <person name="Swords F."/>
            <person name="Hooper C."/>
            <person name="Holzer A.S."/>
            <person name="Bass D."/>
            <person name="Burki F."/>
        </authorList>
    </citation>
    <scope>NUCLEOTIDE SEQUENCE [LARGE SCALE GENOMIC DNA]</scope>
    <source>
        <strain evidence="10">20-A016</strain>
    </source>
</reference>
<gene>
    <name evidence="10" type="ORF">MHBO_004967</name>
</gene>
<name>A0ABV2AUR7_9EUKA</name>
<dbReference type="InterPro" id="IPR000649">
    <property type="entry name" value="IF-2B-related"/>
</dbReference>
<evidence type="ECO:0000256" key="8">
    <source>
        <dbReference type="ARBA" id="ARBA00046432"/>
    </source>
</evidence>
<evidence type="ECO:0000313" key="11">
    <source>
        <dbReference type="Proteomes" id="UP001439008"/>
    </source>
</evidence>
<proteinExistence type="inferred from homology"/>
<dbReference type="InterPro" id="IPR037171">
    <property type="entry name" value="NagB/RpiA_transferase-like"/>
</dbReference>
<dbReference type="Pfam" id="PF01008">
    <property type="entry name" value="IF-2B"/>
    <property type="match status" value="1"/>
</dbReference>
<dbReference type="Gene3D" id="3.40.50.10470">
    <property type="entry name" value="Translation initiation factor eif-2b, domain 2"/>
    <property type="match status" value="1"/>
</dbReference>
<dbReference type="Proteomes" id="UP001439008">
    <property type="component" value="Unassembled WGS sequence"/>
</dbReference>
<keyword evidence="3" id="KW-0963">Cytoplasm</keyword>
<comment type="caution">
    <text evidence="10">The sequence shown here is derived from an EMBL/GenBank/DDBJ whole genome shotgun (WGS) entry which is preliminary data.</text>
</comment>
<dbReference type="InterPro" id="IPR042529">
    <property type="entry name" value="IF_2B-like_C"/>
</dbReference>
<evidence type="ECO:0000256" key="3">
    <source>
        <dbReference type="ARBA" id="ARBA00022490"/>
    </source>
</evidence>
<accession>A0ABV2AUR7</accession>
<protein>
    <recommendedName>
        <fullName evidence="6">Translation initiation factor eIF2B subunit delta</fullName>
    </recommendedName>
    <alternativeName>
        <fullName evidence="7">eIF2B GDP-GTP exchange factor subunit delta</fullName>
    </alternativeName>
</protein>
<dbReference type="EMBL" id="JBDODL010006014">
    <property type="protein sequence ID" value="MES1923401.1"/>
    <property type="molecule type" value="Genomic_DNA"/>
</dbReference>
<evidence type="ECO:0000256" key="5">
    <source>
        <dbReference type="ARBA" id="ARBA00022917"/>
    </source>
</evidence>
<organism evidence="10 11">
    <name type="scientific">Bonamia ostreae</name>
    <dbReference type="NCBI Taxonomy" id="126728"/>
    <lineage>
        <taxon>Eukaryota</taxon>
        <taxon>Sar</taxon>
        <taxon>Rhizaria</taxon>
        <taxon>Endomyxa</taxon>
        <taxon>Ascetosporea</taxon>
        <taxon>Haplosporida</taxon>
        <taxon>Bonamia</taxon>
    </lineage>
</organism>
<keyword evidence="5" id="KW-0648">Protein biosynthesis</keyword>
<evidence type="ECO:0000256" key="2">
    <source>
        <dbReference type="ARBA" id="ARBA00007251"/>
    </source>
</evidence>
<sequence>MNRILSRMSVKEAKPELIKFLDNFLQDKIVVAQEKIIASGEKLVREKDVVLIFGNSQKIIQIICISKPKQVVYVSRGNIGEDEEDLKILSDNKIECLLININAIPNYIRKVDKVLIEAFAVFSNGATLAAIGSAMVGLVANEQKIPVIVCCESFKLTDRVQLDPIVFNEV</sequence>
<evidence type="ECO:0000256" key="4">
    <source>
        <dbReference type="ARBA" id="ARBA00022540"/>
    </source>
</evidence>
<dbReference type="PANTHER" id="PTHR10233">
    <property type="entry name" value="TRANSLATION INITIATION FACTOR EIF-2B"/>
    <property type="match status" value="1"/>
</dbReference>
<dbReference type="SUPFAM" id="SSF100950">
    <property type="entry name" value="NagB/RpiA/CoA transferase-like"/>
    <property type="match status" value="1"/>
</dbReference>
<evidence type="ECO:0000256" key="6">
    <source>
        <dbReference type="ARBA" id="ARBA00044147"/>
    </source>
</evidence>